<name>A0A1B9H129_9TREE</name>
<reference evidence="1 2" key="1">
    <citation type="submission" date="2013-07" db="EMBL/GenBank/DDBJ databases">
        <title>The Genome Sequence of Cryptococcus heveanensis BCC8398.</title>
        <authorList>
            <consortium name="The Broad Institute Genome Sequencing Platform"/>
            <person name="Cuomo C."/>
            <person name="Litvintseva A."/>
            <person name="Chen Y."/>
            <person name="Heitman J."/>
            <person name="Sun S."/>
            <person name="Springer D."/>
            <person name="Dromer F."/>
            <person name="Young S.K."/>
            <person name="Zeng Q."/>
            <person name="Gargeya S."/>
            <person name="Fitzgerald M."/>
            <person name="Abouelleil A."/>
            <person name="Alvarado L."/>
            <person name="Berlin A.M."/>
            <person name="Chapman S.B."/>
            <person name="Dewar J."/>
            <person name="Goldberg J."/>
            <person name="Griggs A."/>
            <person name="Gujja S."/>
            <person name="Hansen M."/>
            <person name="Howarth C."/>
            <person name="Imamovic A."/>
            <person name="Larimer J."/>
            <person name="McCowan C."/>
            <person name="Murphy C."/>
            <person name="Pearson M."/>
            <person name="Priest M."/>
            <person name="Roberts A."/>
            <person name="Saif S."/>
            <person name="Shea T."/>
            <person name="Sykes S."/>
            <person name="Wortman J."/>
            <person name="Nusbaum C."/>
            <person name="Birren B."/>
        </authorList>
    </citation>
    <scope>NUCLEOTIDE SEQUENCE [LARGE SCALE GENOMIC DNA]</scope>
    <source>
        <strain evidence="1 2">BCC8398</strain>
    </source>
</reference>
<keyword evidence="2" id="KW-1185">Reference proteome</keyword>
<dbReference type="AlphaFoldDB" id="A0A1B9H129"/>
<proteinExistence type="predicted"/>
<dbReference type="Proteomes" id="UP000092666">
    <property type="component" value="Unassembled WGS sequence"/>
</dbReference>
<gene>
    <name evidence="1" type="ORF">I316_01584</name>
</gene>
<dbReference type="EMBL" id="KI669494">
    <property type="protein sequence ID" value="OCF36986.1"/>
    <property type="molecule type" value="Genomic_DNA"/>
</dbReference>
<protein>
    <submittedName>
        <fullName evidence="1">Uncharacterized protein</fullName>
    </submittedName>
</protein>
<reference evidence="2" key="2">
    <citation type="submission" date="2013-12" db="EMBL/GenBank/DDBJ databases">
        <title>Evolution of pathogenesis and genome organization in the Tremellales.</title>
        <authorList>
            <person name="Cuomo C."/>
            <person name="Litvintseva A."/>
            <person name="Heitman J."/>
            <person name="Chen Y."/>
            <person name="Sun S."/>
            <person name="Springer D."/>
            <person name="Dromer F."/>
            <person name="Young S."/>
            <person name="Zeng Q."/>
            <person name="Chapman S."/>
            <person name="Gujja S."/>
            <person name="Saif S."/>
            <person name="Birren B."/>
        </authorList>
    </citation>
    <scope>NUCLEOTIDE SEQUENCE [LARGE SCALE GENOMIC DNA]</scope>
    <source>
        <strain evidence="2">BCC8398</strain>
    </source>
</reference>
<sequence length="385" mass="42701">METFQSLNAATEAAKRLTAQYQSGVRPSEAETDEYHRKGQEALDLNARALHSRQQSGRVVSTDLGDCFDQYVQASQDHVNAMRGFPHEAQPTSQASSQIQETIEGLNADADDRTGQLRQPQPVSLIPRASGADPLAFEALGQWGALPREASMTPVDNQTDSAAFFDSFVNAEFTTDANRSTEQPPDSLVEEIIQKQTQLAAAYKTATQYLDTSEPLPGDNLIGSRNAELGTSVRVSRCDLERLAMRARTERPSANQDQMSRFTACREDLASAHSSYRQSCARYLTDVAEKVYSTGIEAARGLNAESSQAGYYNNPSLQLERIMYAGSEYLTSRRDHATQAVNAISERISHLQKYLDPFLERLPEGQGARAKALRNEWLRTTWTHQ</sequence>
<organism evidence="1 2">
    <name type="scientific">Kwoniella heveanensis BCC8398</name>
    <dbReference type="NCBI Taxonomy" id="1296120"/>
    <lineage>
        <taxon>Eukaryota</taxon>
        <taxon>Fungi</taxon>
        <taxon>Dikarya</taxon>
        <taxon>Basidiomycota</taxon>
        <taxon>Agaricomycotina</taxon>
        <taxon>Tremellomycetes</taxon>
        <taxon>Tremellales</taxon>
        <taxon>Cryptococcaceae</taxon>
        <taxon>Kwoniella</taxon>
    </lineage>
</organism>
<evidence type="ECO:0000313" key="2">
    <source>
        <dbReference type="Proteomes" id="UP000092666"/>
    </source>
</evidence>
<evidence type="ECO:0000313" key="1">
    <source>
        <dbReference type="EMBL" id="OCF36986.1"/>
    </source>
</evidence>
<accession>A0A1B9H129</accession>